<comment type="caution">
    <text evidence="4">The sequence shown here is derived from an EMBL/GenBank/DDBJ whole genome shotgun (WGS) entry which is preliminary data.</text>
</comment>
<keyword evidence="2" id="KW-0472">Membrane</keyword>
<organism evidence="4 5">
    <name type="scientific">Thanatephorus cucumeris (strain AG1-IA)</name>
    <name type="common">Rice sheath blight fungus</name>
    <name type="synonym">Rhizoctonia solani</name>
    <dbReference type="NCBI Taxonomy" id="983506"/>
    <lineage>
        <taxon>Eukaryota</taxon>
        <taxon>Fungi</taxon>
        <taxon>Dikarya</taxon>
        <taxon>Basidiomycota</taxon>
        <taxon>Agaricomycotina</taxon>
        <taxon>Agaricomycetes</taxon>
        <taxon>Cantharellales</taxon>
        <taxon>Ceratobasidiaceae</taxon>
        <taxon>Rhizoctonia</taxon>
        <taxon>Rhizoctonia solani AG-1</taxon>
    </lineage>
</organism>
<dbReference type="EMBL" id="AFRT01001828">
    <property type="protein sequence ID" value="ELU39305.1"/>
    <property type="molecule type" value="Genomic_DNA"/>
</dbReference>
<evidence type="ECO:0000313" key="4">
    <source>
        <dbReference type="EMBL" id="ELU39305.1"/>
    </source>
</evidence>
<name>L8WMY9_THACA</name>
<evidence type="ECO:0000313" key="5">
    <source>
        <dbReference type="Proteomes" id="UP000011668"/>
    </source>
</evidence>
<dbReference type="Proteomes" id="UP000011668">
    <property type="component" value="Unassembled WGS sequence"/>
</dbReference>
<accession>L8WMY9</accession>
<evidence type="ECO:0000256" key="2">
    <source>
        <dbReference type="SAM" id="Phobius"/>
    </source>
</evidence>
<dbReference type="PANTHER" id="PTHR37994">
    <property type="entry name" value="ARAE_2_N DOMAIN-CONTAINING PROTEIN-RELATED"/>
    <property type="match status" value="1"/>
</dbReference>
<feature type="transmembrane region" description="Helical" evidence="2">
    <location>
        <begin position="135"/>
        <end position="153"/>
    </location>
</feature>
<feature type="compositionally biased region" description="Basic and acidic residues" evidence="1">
    <location>
        <begin position="48"/>
        <end position="66"/>
    </location>
</feature>
<protein>
    <recommendedName>
        <fullName evidence="3">DUF2421 domain-containing protein</fullName>
    </recommendedName>
</protein>
<dbReference type="InterPro" id="IPR018820">
    <property type="entry name" value="BRE4-related_DUF2421"/>
</dbReference>
<dbReference type="HOGENOM" id="CLU_649210_0_0_1"/>
<dbReference type="Pfam" id="PF10334">
    <property type="entry name" value="BRE4"/>
    <property type="match status" value="1"/>
</dbReference>
<feature type="region of interest" description="Disordered" evidence="1">
    <location>
        <begin position="36"/>
        <end position="69"/>
    </location>
</feature>
<reference evidence="4 5" key="1">
    <citation type="journal article" date="2013" name="Nat. Commun.">
        <title>The evolution and pathogenic mechanisms of the rice sheath blight pathogen.</title>
        <authorList>
            <person name="Zheng A."/>
            <person name="Lin R."/>
            <person name="Xu L."/>
            <person name="Qin P."/>
            <person name="Tang C."/>
            <person name="Ai P."/>
            <person name="Zhang D."/>
            <person name="Liu Y."/>
            <person name="Sun Z."/>
            <person name="Feng H."/>
            <person name="Wang Y."/>
            <person name="Chen Y."/>
            <person name="Liang X."/>
            <person name="Fu R."/>
            <person name="Li Q."/>
            <person name="Zhang J."/>
            <person name="Yu X."/>
            <person name="Xie Z."/>
            <person name="Ding L."/>
            <person name="Guan P."/>
            <person name="Tang J."/>
            <person name="Liang Y."/>
            <person name="Wang S."/>
            <person name="Deng Q."/>
            <person name="Li S."/>
            <person name="Zhu J."/>
            <person name="Wang L."/>
            <person name="Liu H."/>
            <person name="Li P."/>
        </authorList>
    </citation>
    <scope>NUCLEOTIDE SEQUENCE [LARGE SCALE GENOMIC DNA]</scope>
    <source>
        <strain evidence="5">AG-1 IA</strain>
    </source>
</reference>
<dbReference type="OrthoDB" id="2274698at2759"/>
<keyword evidence="2" id="KW-0812">Transmembrane</keyword>
<gene>
    <name evidence="4" type="ORF">AG1IA_06671</name>
</gene>
<dbReference type="STRING" id="983506.L8WMY9"/>
<feature type="transmembrane region" description="Helical" evidence="2">
    <location>
        <begin position="98"/>
        <end position="123"/>
    </location>
</feature>
<evidence type="ECO:0000256" key="1">
    <source>
        <dbReference type="SAM" id="MobiDB-lite"/>
    </source>
</evidence>
<feature type="transmembrane region" description="Helical" evidence="2">
    <location>
        <begin position="177"/>
        <end position="195"/>
    </location>
</feature>
<keyword evidence="2" id="KW-1133">Transmembrane helix</keyword>
<feature type="domain" description="DUF2421" evidence="3">
    <location>
        <begin position="197"/>
        <end position="314"/>
    </location>
</feature>
<proteinExistence type="predicted"/>
<feature type="region of interest" description="Disordered" evidence="1">
    <location>
        <begin position="233"/>
        <end position="252"/>
    </location>
</feature>
<dbReference type="AlphaFoldDB" id="L8WMY9"/>
<sequence length="423" mass="47881">MNQLIKLMEERKRNRLWAPTGLRKIANLLRREEGTAPVQGDVNPMPEPGKDDQYSRMYRRDPDARPPKGLTRQSYVCLTQHIKGADDCMRQFAIKYTIVTIALWLPQIFKSSAGVIGMLIWYIGSGHGLGNPYGIAAAFGVFIIPMLFARLFWTQRVVESIMFSIPTCHPKETQDTVMNSISAAGFAASFIMMILPPQSSRKALRLGTASTVSQISQLYGLLISSWLTVEEEAEDEKADKEDPSELNKPNSRPYEKWQPVFRAKLISVAGALSAQKMQMATIKWERNIRGGWPAEHYEKLLEIQSKMLSDLIQVVHDVLPSNLLDRSVYHDDQTRRLGERFKHFDRIDGEDAAESAPVTNEPLTGQKLMSMEYSTFATGVSAAFHLLHVSNSKQLMEITDLTRLYRHWTRFISSQKSCVGLSL</sequence>
<keyword evidence="5" id="KW-1185">Reference proteome</keyword>
<evidence type="ECO:0000259" key="3">
    <source>
        <dbReference type="Pfam" id="PF10334"/>
    </source>
</evidence>